<evidence type="ECO:0000313" key="3">
    <source>
        <dbReference type="Proteomes" id="UP001162891"/>
    </source>
</evidence>
<accession>A0ABN6N0Z0</accession>
<gene>
    <name evidence="2" type="ORF">AMOR_45750</name>
</gene>
<proteinExistence type="predicted"/>
<evidence type="ECO:0000313" key="2">
    <source>
        <dbReference type="EMBL" id="BDG05579.1"/>
    </source>
</evidence>
<dbReference type="EMBL" id="AP025591">
    <property type="protein sequence ID" value="BDG05579.1"/>
    <property type="molecule type" value="Genomic_DNA"/>
</dbReference>
<feature type="region of interest" description="Disordered" evidence="1">
    <location>
        <begin position="1"/>
        <end position="40"/>
    </location>
</feature>
<name>A0ABN6N0Z0_9BACT</name>
<dbReference type="Proteomes" id="UP001162891">
    <property type="component" value="Chromosome"/>
</dbReference>
<keyword evidence="3" id="KW-1185">Reference proteome</keyword>
<evidence type="ECO:0000256" key="1">
    <source>
        <dbReference type="SAM" id="MobiDB-lite"/>
    </source>
</evidence>
<organism evidence="2 3">
    <name type="scientific">Anaeromyxobacter oryzae</name>
    <dbReference type="NCBI Taxonomy" id="2918170"/>
    <lineage>
        <taxon>Bacteria</taxon>
        <taxon>Pseudomonadati</taxon>
        <taxon>Myxococcota</taxon>
        <taxon>Myxococcia</taxon>
        <taxon>Myxococcales</taxon>
        <taxon>Cystobacterineae</taxon>
        <taxon>Anaeromyxobacteraceae</taxon>
        <taxon>Anaeromyxobacter</taxon>
    </lineage>
</organism>
<sequence>MATKKNVRNGSFIAGAPAPRPLTDEELSTASGARGKSRPDPVKYLTYTMTNAFVSSLP</sequence>
<protein>
    <submittedName>
        <fullName evidence="2">Uncharacterized protein</fullName>
    </submittedName>
</protein>
<reference evidence="3" key="1">
    <citation type="journal article" date="2022" name="Int. J. Syst. Evol. Microbiol.">
        <title>Anaeromyxobacter oryzae sp. nov., Anaeromyxobacter diazotrophicus sp. nov. and Anaeromyxobacter paludicola sp. nov., isolated from paddy soils.</title>
        <authorList>
            <person name="Itoh H."/>
            <person name="Xu Z."/>
            <person name="Mise K."/>
            <person name="Masuda Y."/>
            <person name="Ushijima N."/>
            <person name="Hayakawa C."/>
            <person name="Shiratori Y."/>
            <person name="Senoo K."/>
        </authorList>
    </citation>
    <scope>NUCLEOTIDE SEQUENCE [LARGE SCALE GENOMIC DNA]</scope>
    <source>
        <strain evidence="3">Red232</strain>
    </source>
</reference>
<dbReference type="RefSeq" id="WP_248354538.1">
    <property type="nucleotide sequence ID" value="NZ_AP025591.1"/>
</dbReference>